<evidence type="ECO:0000313" key="1">
    <source>
        <dbReference type="EMBL" id="MBB5698807.1"/>
    </source>
</evidence>
<reference evidence="1 2" key="1">
    <citation type="submission" date="2020-08" db="EMBL/GenBank/DDBJ databases">
        <title>Genomic Encyclopedia of Type Strains, Phase IV (KMG-IV): sequencing the most valuable type-strain genomes for metagenomic binning, comparative biology and taxonomic classification.</title>
        <authorList>
            <person name="Goeker M."/>
        </authorList>
    </citation>
    <scope>NUCLEOTIDE SEQUENCE [LARGE SCALE GENOMIC DNA]</scope>
    <source>
        <strain evidence="1 2">DSM 27244</strain>
    </source>
</reference>
<gene>
    <name evidence="1" type="ORF">FHR19_002162</name>
</gene>
<accession>A0A7W9AQM1</accession>
<keyword evidence="2" id="KW-1185">Reference proteome</keyword>
<organism evidence="1 2">
    <name type="scientific">Sphingomonas yantingensis</name>
    <dbReference type="NCBI Taxonomy" id="1241761"/>
    <lineage>
        <taxon>Bacteria</taxon>
        <taxon>Pseudomonadati</taxon>
        <taxon>Pseudomonadota</taxon>
        <taxon>Alphaproteobacteria</taxon>
        <taxon>Sphingomonadales</taxon>
        <taxon>Sphingomonadaceae</taxon>
        <taxon>Sphingomonas</taxon>
    </lineage>
</organism>
<name>A0A7W9AQM1_9SPHN</name>
<comment type="caution">
    <text evidence="1">The sequence shown here is derived from an EMBL/GenBank/DDBJ whole genome shotgun (WGS) entry which is preliminary data.</text>
</comment>
<dbReference type="Proteomes" id="UP000557739">
    <property type="component" value="Unassembled WGS sequence"/>
</dbReference>
<dbReference type="EMBL" id="JACIJJ010000003">
    <property type="protein sequence ID" value="MBB5698807.1"/>
    <property type="molecule type" value="Genomic_DNA"/>
</dbReference>
<sequence>MIKLFPGSVAVAAQCLLVIGGIGALLLAPPAEGALLIVPVAGSGVGALNAAIGAGARLVGEGTLPGSLVVEGRRDAVLAVVLRAGGVVVAARPALCGQAGRTA</sequence>
<dbReference type="RefSeq" id="WP_184028069.1">
    <property type="nucleotide sequence ID" value="NZ_JACIJJ010000003.1"/>
</dbReference>
<evidence type="ECO:0000313" key="2">
    <source>
        <dbReference type="Proteomes" id="UP000557739"/>
    </source>
</evidence>
<proteinExistence type="predicted"/>
<protein>
    <submittedName>
        <fullName evidence="1">Uncharacterized protein</fullName>
    </submittedName>
</protein>
<dbReference type="AlphaFoldDB" id="A0A7W9AQM1"/>